<dbReference type="STRING" id="4846.A0A367K7E3"/>
<gene>
    <name evidence="4" type="ORF">CU098_008334</name>
</gene>
<dbReference type="SMART" id="SM00164">
    <property type="entry name" value="TBC"/>
    <property type="match status" value="1"/>
</dbReference>
<feature type="compositionally biased region" description="Basic and acidic residues" evidence="2">
    <location>
        <begin position="576"/>
        <end position="589"/>
    </location>
</feature>
<dbReference type="Pfam" id="PF00566">
    <property type="entry name" value="RabGAP-TBC"/>
    <property type="match status" value="1"/>
</dbReference>
<dbReference type="FunFam" id="1.10.8.270:FF:000031">
    <property type="entry name" value="TBC1 domain family member 5"/>
    <property type="match status" value="1"/>
</dbReference>
<dbReference type="EMBL" id="PJQM01002109">
    <property type="protein sequence ID" value="RCH98076.1"/>
    <property type="molecule type" value="Genomic_DNA"/>
</dbReference>
<dbReference type="Gene3D" id="1.10.472.80">
    <property type="entry name" value="Ypt/Rab-GAP domain of gyp1p, domain 3"/>
    <property type="match status" value="1"/>
</dbReference>
<dbReference type="GO" id="GO:0005096">
    <property type="term" value="F:GTPase activator activity"/>
    <property type="evidence" value="ECO:0007669"/>
    <property type="project" value="UniProtKB-KW"/>
</dbReference>
<protein>
    <recommendedName>
        <fullName evidence="3">Rab-GAP TBC domain-containing protein</fullName>
    </recommendedName>
</protein>
<dbReference type="SUPFAM" id="SSF47923">
    <property type="entry name" value="Ypt/Rab-GAP domain of gyp1p"/>
    <property type="match status" value="2"/>
</dbReference>
<evidence type="ECO:0000256" key="2">
    <source>
        <dbReference type="SAM" id="MobiDB-lite"/>
    </source>
</evidence>
<evidence type="ECO:0000256" key="1">
    <source>
        <dbReference type="ARBA" id="ARBA00022468"/>
    </source>
</evidence>
<dbReference type="Gene3D" id="1.10.8.270">
    <property type="entry name" value="putative rabgap domain of human tbc1 domain family member 14 like domains"/>
    <property type="match status" value="1"/>
</dbReference>
<organism evidence="4 5">
    <name type="scientific">Rhizopus stolonifer</name>
    <name type="common">Rhizopus nigricans</name>
    <dbReference type="NCBI Taxonomy" id="4846"/>
    <lineage>
        <taxon>Eukaryota</taxon>
        <taxon>Fungi</taxon>
        <taxon>Fungi incertae sedis</taxon>
        <taxon>Mucoromycota</taxon>
        <taxon>Mucoromycotina</taxon>
        <taxon>Mucoromycetes</taxon>
        <taxon>Mucorales</taxon>
        <taxon>Mucorineae</taxon>
        <taxon>Rhizopodaceae</taxon>
        <taxon>Rhizopus</taxon>
    </lineage>
</organism>
<dbReference type="PANTHER" id="PTHR22957">
    <property type="entry name" value="TBC1 DOMAIN FAMILY MEMBER GTPASE-ACTIVATING PROTEIN"/>
    <property type="match status" value="1"/>
</dbReference>
<sequence length="792" mass="90933">MSNNIMEAKRAWDIIFNDPNLSLSSLSHRAVAGTVCQNGLRSVCWKVFLGYLPTLEVSKWSSIQTQERQHYTDLKRKYIEEPTEKMNKHEQEDLSDNNPLALSDNNPWQQYFADSEIRKVIRQDVERTQVQQRLTDILFIYCKLNHDVSYRQGMHELLAPFYWVLAEESLEATKLEDDPVDPATKLMAQVLDSAYVEHDAYILFNKLMKHGKSWYEFNEQPNTSLNTKKDVSQTTIPKPNSRLNSVVTLCHRIHHQYLRTVDPYLYRHLENFGIEPQLYGIRWIRLLFGREFEIRDLLKLWDAIFAEDATFEIVEYVCLVMLLRMRDQLLNKDYAECLSMLMRPSQITKPASLVEQAKYLQSNLSEETALQILQQLDVRSGKDPRPSLSAGVPELQIAPVQPRPQRTLHHKSSQGGLDGFSRLTSNMMKNTQVRDLNRAIAGVMGTVQKNVNTFGENVLGKPQDNFVRRSTVSSEFPSGFDRIANQQQQRTQPILPTKPVDEQLAKLKATNHQMGELMNKCISLLENEIFPPPAKIESKEDQKVPEEEEQEKIDSATVSDADVTSYDSHNSEDEDTPKKQESQDTKPIQDDATIIMALVGLKHIRDVLTGKQSHFDASVIDMKSPNDEDPKKKEDEWKWDLVDPKEATPPIVKKPTSIFVPPQTSSPLLDVETPTIENKPLPYVPANPTPPKQQIKYRIEDLLSDPDLQLSSPKTTNTKFKWILENNVESPTNTLQHDLFKSEQPKLSPRKRNSFIIKKQHSDLSIKSSAATIDPLDAKNVDNRKIYEHDML</sequence>
<dbReference type="AlphaFoldDB" id="A0A367K7E3"/>
<feature type="domain" description="Rab-GAP TBC" evidence="3">
    <location>
        <begin position="35"/>
        <end position="308"/>
    </location>
</feature>
<dbReference type="InterPro" id="IPR035969">
    <property type="entry name" value="Rab-GAP_TBC_sf"/>
</dbReference>
<dbReference type="PROSITE" id="PS50086">
    <property type="entry name" value="TBC_RABGAP"/>
    <property type="match status" value="1"/>
</dbReference>
<comment type="caution">
    <text evidence="4">The sequence shown here is derived from an EMBL/GenBank/DDBJ whole genome shotgun (WGS) entry which is preliminary data.</text>
</comment>
<dbReference type="OrthoDB" id="27140at2759"/>
<dbReference type="FunFam" id="1.10.472.80:FF:000038">
    <property type="entry name" value="TBC1 domain family member 5"/>
    <property type="match status" value="1"/>
</dbReference>
<feature type="compositionally biased region" description="Basic and acidic residues" evidence="2">
    <location>
        <begin position="536"/>
        <end position="545"/>
    </location>
</feature>
<evidence type="ECO:0000313" key="4">
    <source>
        <dbReference type="EMBL" id="RCH98076.1"/>
    </source>
</evidence>
<proteinExistence type="predicted"/>
<reference evidence="4 5" key="1">
    <citation type="journal article" date="2018" name="G3 (Bethesda)">
        <title>Phylogenetic and Phylogenomic Definition of Rhizopus Species.</title>
        <authorList>
            <person name="Gryganskyi A.P."/>
            <person name="Golan J."/>
            <person name="Dolatabadi S."/>
            <person name="Mondo S."/>
            <person name="Robb S."/>
            <person name="Idnurm A."/>
            <person name="Muszewska A."/>
            <person name="Steczkiewicz K."/>
            <person name="Masonjones S."/>
            <person name="Liao H.L."/>
            <person name="Gajdeczka M.T."/>
            <person name="Anike F."/>
            <person name="Vuek A."/>
            <person name="Anishchenko I.M."/>
            <person name="Voigt K."/>
            <person name="de Hoog G.S."/>
            <person name="Smith M.E."/>
            <person name="Heitman J."/>
            <person name="Vilgalys R."/>
            <person name="Stajich J.E."/>
        </authorList>
    </citation>
    <scope>NUCLEOTIDE SEQUENCE [LARGE SCALE GENOMIC DNA]</scope>
    <source>
        <strain evidence="4 5">LSU 92-RS-03</strain>
    </source>
</reference>
<evidence type="ECO:0000313" key="5">
    <source>
        <dbReference type="Proteomes" id="UP000253551"/>
    </source>
</evidence>
<accession>A0A367K7E3</accession>
<keyword evidence="1" id="KW-0343">GTPase activation</keyword>
<dbReference type="PANTHER" id="PTHR22957:SF337">
    <property type="entry name" value="TBC1 DOMAIN FAMILY MEMBER 5"/>
    <property type="match status" value="1"/>
</dbReference>
<dbReference type="Proteomes" id="UP000253551">
    <property type="component" value="Unassembled WGS sequence"/>
</dbReference>
<keyword evidence="5" id="KW-1185">Reference proteome</keyword>
<feature type="region of interest" description="Disordered" evidence="2">
    <location>
        <begin position="534"/>
        <end position="589"/>
    </location>
</feature>
<evidence type="ECO:0000259" key="3">
    <source>
        <dbReference type="PROSITE" id="PS50086"/>
    </source>
</evidence>
<dbReference type="InterPro" id="IPR000195">
    <property type="entry name" value="Rab-GAP-TBC_dom"/>
</dbReference>
<name>A0A367K7E3_RHIST</name>